<dbReference type="SUPFAM" id="SSF54427">
    <property type="entry name" value="NTF2-like"/>
    <property type="match status" value="1"/>
</dbReference>
<sequence>MNGEIEAQLRSLEDRQAIAALLNGYSYGIDLRDWSLYRSIFADSIAADFAWSGVNQSFDADEWVALVCSTLAPFDATQHSMTNIDIDLNGDEATLRCQMSARHVLVLDGAEHHHMIGGHYVHDVVRTGTGWKIRRLCLTITWEQGDVGLFERAAALGPRPRASIGEQGMVLPPEIPSRPTQEQ</sequence>
<reference evidence="3 4" key="1">
    <citation type="submission" date="2020-07" db="EMBL/GenBank/DDBJ databases">
        <title>Genomic Encyclopedia of Type Strains, Phase IV (KMG-IV): sequencing the most valuable type-strain genomes for metagenomic binning, comparative biology and taxonomic classification.</title>
        <authorList>
            <person name="Goeker M."/>
        </authorList>
    </citation>
    <scope>NUCLEOTIDE SEQUENCE [LARGE SCALE GENOMIC DNA]</scope>
    <source>
        <strain evidence="3 4">DSM 29043</strain>
    </source>
</reference>
<evidence type="ECO:0000313" key="4">
    <source>
        <dbReference type="Proteomes" id="UP000522081"/>
    </source>
</evidence>
<dbReference type="Proteomes" id="UP000522081">
    <property type="component" value="Unassembled WGS sequence"/>
</dbReference>
<keyword evidence="4" id="KW-1185">Reference proteome</keyword>
<gene>
    <name evidence="3" type="ORF">FHS75_002652</name>
</gene>
<dbReference type="Gene3D" id="3.10.450.50">
    <property type="match status" value="1"/>
</dbReference>
<dbReference type="InterPro" id="IPR032710">
    <property type="entry name" value="NTF2-like_dom_sf"/>
</dbReference>
<dbReference type="RefSeq" id="WP_179408166.1">
    <property type="nucleotide sequence ID" value="NZ_BMGF01000005.1"/>
</dbReference>
<dbReference type="EMBL" id="JACBZF010000005">
    <property type="protein sequence ID" value="NYH96313.1"/>
    <property type="molecule type" value="Genomic_DNA"/>
</dbReference>
<proteinExistence type="predicted"/>
<evidence type="ECO:0000313" key="3">
    <source>
        <dbReference type="EMBL" id="NYH96313.1"/>
    </source>
</evidence>
<feature type="domain" description="SnoaL-like" evidence="2">
    <location>
        <begin position="10"/>
        <end position="136"/>
    </location>
</feature>
<feature type="region of interest" description="Disordered" evidence="1">
    <location>
        <begin position="164"/>
        <end position="183"/>
    </location>
</feature>
<name>A0A7Y9Y085_9SPHN</name>
<accession>A0A7Y9Y085</accession>
<evidence type="ECO:0000256" key="1">
    <source>
        <dbReference type="SAM" id="MobiDB-lite"/>
    </source>
</evidence>
<comment type="caution">
    <text evidence="3">The sequence shown here is derived from an EMBL/GenBank/DDBJ whole genome shotgun (WGS) entry which is preliminary data.</text>
</comment>
<dbReference type="InterPro" id="IPR037401">
    <property type="entry name" value="SnoaL-like"/>
</dbReference>
<dbReference type="Pfam" id="PF13577">
    <property type="entry name" value="SnoaL_4"/>
    <property type="match status" value="1"/>
</dbReference>
<evidence type="ECO:0000259" key="2">
    <source>
        <dbReference type="Pfam" id="PF13577"/>
    </source>
</evidence>
<protein>
    <recommendedName>
        <fullName evidence="2">SnoaL-like domain-containing protein</fullName>
    </recommendedName>
</protein>
<organism evidence="3 4">
    <name type="scientific">Novosphingobium marinum</name>
    <dbReference type="NCBI Taxonomy" id="1514948"/>
    <lineage>
        <taxon>Bacteria</taxon>
        <taxon>Pseudomonadati</taxon>
        <taxon>Pseudomonadota</taxon>
        <taxon>Alphaproteobacteria</taxon>
        <taxon>Sphingomonadales</taxon>
        <taxon>Sphingomonadaceae</taxon>
        <taxon>Novosphingobium</taxon>
    </lineage>
</organism>
<dbReference type="AlphaFoldDB" id="A0A7Y9Y085"/>